<evidence type="ECO:0000313" key="1">
    <source>
        <dbReference type="EMBL" id="AVM42974.1"/>
    </source>
</evidence>
<dbReference type="NCBIfam" id="NF046065">
    <property type="entry name" value="MtxRegRemB"/>
    <property type="match status" value="1"/>
</dbReference>
<accession>A0A2S0KPP1</accession>
<proteinExistence type="predicted"/>
<gene>
    <name evidence="1" type="ORF">C5Q98_07015</name>
</gene>
<dbReference type="AlphaFoldDB" id="A0A2S0KPP1"/>
<dbReference type="InterPro" id="IPR007169">
    <property type="entry name" value="RemA-like"/>
</dbReference>
<dbReference type="EMBL" id="CP027226">
    <property type="protein sequence ID" value="AVM42974.1"/>
    <property type="molecule type" value="Genomic_DNA"/>
</dbReference>
<protein>
    <recommendedName>
        <fullName evidence="3">DUF370 domain-containing protein</fullName>
    </recommendedName>
</protein>
<dbReference type="Pfam" id="PF04025">
    <property type="entry name" value="RemA-like"/>
    <property type="match status" value="1"/>
</dbReference>
<dbReference type="RefSeq" id="WP_106012922.1">
    <property type="nucleotide sequence ID" value="NZ_CP027226.1"/>
</dbReference>
<reference evidence="2" key="1">
    <citation type="submission" date="2018-02" db="EMBL/GenBank/DDBJ databases">
        <authorList>
            <person name="Holder M.E."/>
            <person name="Ajami N.J."/>
            <person name="Petrosino J.F."/>
        </authorList>
    </citation>
    <scope>NUCLEOTIDE SEQUENCE [LARGE SCALE GENOMIC DNA]</scope>
    <source>
        <strain evidence="2">CCUG 47711</strain>
    </source>
</reference>
<dbReference type="OrthoDB" id="9811390at2"/>
<evidence type="ECO:0008006" key="3">
    <source>
        <dbReference type="Google" id="ProtNLM"/>
    </source>
</evidence>
<evidence type="ECO:0000313" key="2">
    <source>
        <dbReference type="Proteomes" id="UP000237947"/>
    </source>
</evidence>
<organism evidence="1 2">
    <name type="scientific">Fastidiosipila sanguinis</name>
    <dbReference type="NCBI Taxonomy" id="236753"/>
    <lineage>
        <taxon>Bacteria</taxon>
        <taxon>Bacillati</taxon>
        <taxon>Bacillota</taxon>
        <taxon>Clostridia</taxon>
        <taxon>Eubacteriales</taxon>
        <taxon>Oscillospiraceae</taxon>
        <taxon>Fastidiosipila</taxon>
    </lineage>
</organism>
<name>A0A2S0KPP1_9FIRM</name>
<sequence>MYLHIGGEYQISTRYIIAIFDIDEITRENNLISLEFLSNIEKNKFLDIVSLEIPRSLIITLDRNYLSPISADTLKQRIKNGIKNYY</sequence>
<dbReference type="Proteomes" id="UP000237947">
    <property type="component" value="Chromosome"/>
</dbReference>
<keyword evidence="2" id="KW-1185">Reference proteome</keyword>
<dbReference type="KEGG" id="fsa:C5Q98_07015"/>